<protein>
    <submittedName>
        <fullName evidence="1">Uncharacterized protein</fullName>
    </submittedName>
</protein>
<sequence length="88" mass="9696">MIDFGPDVESPMHRAVSLDYGIVVDGVFELILDSGGEADHAARGRNGTMPGRMMWFLLDCHDVYVDGKKMEGYLGDLAKEYVDQGVSK</sequence>
<dbReference type="InterPro" id="IPR047142">
    <property type="entry name" value="OryJ/VirC-like"/>
</dbReference>
<dbReference type="InterPro" id="IPR014710">
    <property type="entry name" value="RmlC-like_jellyroll"/>
</dbReference>
<dbReference type="GeneID" id="92070498"/>
<dbReference type="RefSeq" id="XP_066706329.1">
    <property type="nucleotide sequence ID" value="XM_066837436.1"/>
</dbReference>
<accession>A0ABR1QW64</accession>
<evidence type="ECO:0000313" key="2">
    <source>
        <dbReference type="Proteomes" id="UP001391051"/>
    </source>
</evidence>
<dbReference type="PANTHER" id="PTHR36156:SF2">
    <property type="entry name" value="CUPIN TYPE-2 DOMAIN-CONTAINING PROTEIN"/>
    <property type="match status" value="1"/>
</dbReference>
<keyword evidence="2" id="KW-1185">Reference proteome</keyword>
<name>A0ABR1QW64_9PEZI</name>
<gene>
    <name evidence="1" type="ORF">PG986_001214</name>
</gene>
<dbReference type="PANTHER" id="PTHR36156">
    <property type="entry name" value="SLR2101 PROTEIN"/>
    <property type="match status" value="1"/>
</dbReference>
<dbReference type="EMBL" id="JAQQWE010000001">
    <property type="protein sequence ID" value="KAK7966937.1"/>
    <property type="molecule type" value="Genomic_DNA"/>
</dbReference>
<reference evidence="1 2" key="1">
    <citation type="submission" date="2023-01" db="EMBL/GenBank/DDBJ databases">
        <title>Analysis of 21 Apiospora genomes using comparative genomics revels a genus with tremendous synthesis potential of carbohydrate active enzymes and secondary metabolites.</title>
        <authorList>
            <person name="Sorensen T."/>
        </authorList>
    </citation>
    <scope>NUCLEOTIDE SEQUENCE [LARGE SCALE GENOMIC DNA]</scope>
    <source>
        <strain evidence="1 2">CBS 24483</strain>
    </source>
</reference>
<organism evidence="1 2">
    <name type="scientific">Apiospora aurea</name>
    <dbReference type="NCBI Taxonomy" id="335848"/>
    <lineage>
        <taxon>Eukaryota</taxon>
        <taxon>Fungi</taxon>
        <taxon>Dikarya</taxon>
        <taxon>Ascomycota</taxon>
        <taxon>Pezizomycotina</taxon>
        <taxon>Sordariomycetes</taxon>
        <taxon>Xylariomycetidae</taxon>
        <taxon>Amphisphaeriales</taxon>
        <taxon>Apiosporaceae</taxon>
        <taxon>Apiospora</taxon>
    </lineage>
</organism>
<comment type="caution">
    <text evidence="1">The sequence shown here is derived from an EMBL/GenBank/DDBJ whole genome shotgun (WGS) entry which is preliminary data.</text>
</comment>
<dbReference type="Gene3D" id="2.60.120.10">
    <property type="entry name" value="Jelly Rolls"/>
    <property type="match status" value="1"/>
</dbReference>
<evidence type="ECO:0000313" key="1">
    <source>
        <dbReference type="EMBL" id="KAK7966937.1"/>
    </source>
</evidence>
<proteinExistence type="predicted"/>
<dbReference type="Proteomes" id="UP001391051">
    <property type="component" value="Unassembled WGS sequence"/>
</dbReference>